<dbReference type="NCBIfam" id="TIGR02348">
    <property type="entry name" value="GroEL"/>
    <property type="match status" value="1"/>
</dbReference>
<evidence type="ECO:0000313" key="7">
    <source>
        <dbReference type="EMBL" id="QYF48088.1"/>
    </source>
</evidence>
<dbReference type="HAMAP" id="MF_00600">
    <property type="entry name" value="CH60"/>
    <property type="match status" value="1"/>
</dbReference>
<dbReference type="SUPFAM" id="SSF48592">
    <property type="entry name" value="GroEL equatorial domain-like"/>
    <property type="match status" value="2"/>
</dbReference>
<evidence type="ECO:0000256" key="4">
    <source>
        <dbReference type="HAMAP-Rule" id="MF_00600"/>
    </source>
</evidence>
<name>A0ABX8UYP5_9BACT</name>
<dbReference type="InterPro" id="IPR027409">
    <property type="entry name" value="GroEL-like_apical_dom_sf"/>
</dbReference>
<feature type="binding site" evidence="4">
    <location>
        <position position="415"/>
    </location>
    <ligand>
        <name>ATP</name>
        <dbReference type="ChEBI" id="CHEBI:30616"/>
    </ligand>
</feature>
<dbReference type="Gene3D" id="3.30.260.10">
    <property type="entry name" value="TCP-1-like chaperonin intermediate domain"/>
    <property type="match status" value="1"/>
</dbReference>
<dbReference type="PANTHER" id="PTHR45633">
    <property type="entry name" value="60 KDA HEAT SHOCK PROTEIN, MITOCHONDRIAL"/>
    <property type="match status" value="1"/>
</dbReference>
<protein>
    <recommendedName>
        <fullName evidence="4">Chaperonin GroEL</fullName>
        <ecNumber evidence="4">5.6.1.7</ecNumber>
    </recommendedName>
    <alternativeName>
        <fullName evidence="4">60 kDa chaperonin</fullName>
    </alternativeName>
    <alternativeName>
        <fullName evidence="4">Chaperonin-60</fullName>
        <shortName evidence="4">Cpn60</shortName>
    </alternativeName>
</protein>
<feature type="binding site" evidence="4">
    <location>
        <begin position="29"/>
        <end position="32"/>
    </location>
    <ligand>
        <name>ATP</name>
        <dbReference type="ChEBI" id="CHEBI:30616"/>
    </ligand>
</feature>
<evidence type="ECO:0000313" key="8">
    <source>
        <dbReference type="Proteomes" id="UP000826014"/>
    </source>
</evidence>
<evidence type="ECO:0000256" key="1">
    <source>
        <dbReference type="ARBA" id="ARBA00006607"/>
    </source>
</evidence>
<dbReference type="NCBIfam" id="NF000592">
    <property type="entry name" value="PRK00013.1"/>
    <property type="match status" value="1"/>
</dbReference>
<dbReference type="Gene3D" id="3.50.7.10">
    <property type="entry name" value="GroEL"/>
    <property type="match status" value="1"/>
</dbReference>
<comment type="subunit">
    <text evidence="4 6">Forms a cylinder of 14 subunits composed of two heptameric rings stacked back-to-back. Interacts with the co-chaperonin GroES.</text>
</comment>
<feature type="binding site" evidence="4">
    <location>
        <begin position="86"/>
        <end position="90"/>
    </location>
    <ligand>
        <name>ATP</name>
        <dbReference type="ChEBI" id="CHEBI:30616"/>
    </ligand>
</feature>
<dbReference type="CDD" id="cd03344">
    <property type="entry name" value="GroEL"/>
    <property type="match status" value="1"/>
</dbReference>
<comment type="similarity">
    <text evidence="1 4 5">Belongs to the chaperonin (HSP60) family.</text>
</comment>
<proteinExistence type="inferred from homology"/>
<dbReference type="InterPro" id="IPR002423">
    <property type="entry name" value="Cpn60/GroEL/TCP-1"/>
</dbReference>
<dbReference type="PRINTS" id="PR00298">
    <property type="entry name" value="CHAPERONIN60"/>
</dbReference>
<keyword evidence="4" id="KW-0547">Nucleotide-binding</keyword>
<reference evidence="7 8" key="1">
    <citation type="journal article" date="2022" name="bioRxiv">
        <title>Ecology and evolution of chlamydial symbionts of arthropods.</title>
        <authorList>
            <person name="Halter T."/>
            <person name="Koestlbacher S."/>
            <person name="Collingro A."/>
            <person name="Sixt B.S."/>
            <person name="Toenshoff E.R."/>
            <person name="Hendrickx F."/>
            <person name="Kostanjsek R."/>
            <person name="Horn M."/>
        </authorList>
    </citation>
    <scope>NUCLEOTIDE SEQUENCE [LARGE SCALE GENOMIC DNA]</scope>
    <source>
        <strain evidence="7">W744xW776</strain>
    </source>
</reference>
<evidence type="ECO:0000256" key="5">
    <source>
        <dbReference type="RuleBase" id="RU000418"/>
    </source>
</evidence>
<dbReference type="EMBL" id="CP075587">
    <property type="protein sequence ID" value="QYF48088.1"/>
    <property type="molecule type" value="Genomic_DNA"/>
</dbReference>
<keyword evidence="8" id="KW-1185">Reference proteome</keyword>
<dbReference type="RefSeq" id="WP_215217406.1">
    <property type="nucleotide sequence ID" value="NZ_CP075587.1"/>
</dbReference>
<gene>
    <name evidence="4" type="primary">groEL</name>
    <name evidence="4" type="synonym">groL</name>
    <name evidence="7" type="ORF">RHABOEDO_000187</name>
</gene>
<evidence type="ECO:0000256" key="6">
    <source>
        <dbReference type="RuleBase" id="RU000419"/>
    </source>
</evidence>
<dbReference type="Gene3D" id="1.10.560.10">
    <property type="entry name" value="GroEL-like equatorial domain"/>
    <property type="match status" value="1"/>
</dbReference>
<dbReference type="Proteomes" id="UP000826014">
    <property type="component" value="Chromosome"/>
</dbReference>
<comment type="subcellular location">
    <subcellularLocation>
        <location evidence="4">Cytoplasm</location>
    </subcellularLocation>
</comment>
<dbReference type="NCBIfam" id="NF009488">
    <property type="entry name" value="PRK12850.1"/>
    <property type="match status" value="1"/>
</dbReference>
<sequence>MAKMLQFNQEALKSILEGMKKLARAVAATMGPKGRNVVINKGGKSPLCTKDGVTVAQEIFLKDTFENVGAQLVKQASSKASDVAGDGTTTAIVLAYAIYKEGMKNVGAGANPMLLKKGMDKAVSHLLAALDKLATPVASNEEIKQIATVSANNDAEIGEIIAAAMQKVGQDGIITIAEAKGIDTLLNVVEGMQIDKGYLSPYFVNNAEKMIIEYENPLILITDKKLSQAKELVPILEKVKEIQRPLLIIAEDMEEEVLTTLVINKLGESPLPVCAIGAPSFGDRRKALLEDIAILTGATLITENLGLFVKNVGLEVLGTAKSIKISKDSATIIDGFGDKKTIQARIAFLRAEIERETSDYAKQHLEERLAKLSGGVAIINVGAGTETALKEKKERVEDALHATRAAVKEGVVAGGGVALLRAIKTLDSLICSGDEAVGVEIIRRAAFAPTAAIAHNCGKQGDLIAEKVFEQHGNWGYNGLTDQFSDLVLDGVIDPVRVTKSALIHATSVSSMLLTINAVITEKPKPKSKAVPSMPNMDGMMGGGMGGMMGDMGGMGF</sequence>
<dbReference type="InterPro" id="IPR027413">
    <property type="entry name" value="GROEL-like_equatorial_sf"/>
</dbReference>
<dbReference type="NCBIfam" id="NF009489">
    <property type="entry name" value="PRK12851.1"/>
    <property type="match status" value="1"/>
</dbReference>
<dbReference type="InterPro" id="IPR027410">
    <property type="entry name" value="TCP-1-like_intermed_sf"/>
</dbReference>
<keyword evidence="2 4" id="KW-0143">Chaperone</keyword>
<keyword evidence="4" id="KW-0067">ATP-binding</keyword>
<keyword evidence="4" id="KW-0963">Cytoplasm</keyword>
<feature type="binding site" evidence="4">
    <location>
        <position position="494"/>
    </location>
    <ligand>
        <name>ATP</name>
        <dbReference type="ChEBI" id="CHEBI:30616"/>
    </ligand>
</feature>
<dbReference type="InterPro" id="IPR001844">
    <property type="entry name" value="Cpn60/GroEL"/>
</dbReference>
<keyword evidence="3 4" id="KW-0413">Isomerase</keyword>
<comment type="caution">
    <text evidence="4">Lacks conserved residue(s) required for the propagation of feature annotation.</text>
</comment>
<organism evidence="7 8">
    <name type="scientific">Candidatus Rhabdochlamydia oedothoracis</name>
    <dbReference type="NCBI Taxonomy" id="2720720"/>
    <lineage>
        <taxon>Bacteria</taxon>
        <taxon>Pseudomonadati</taxon>
        <taxon>Chlamydiota</taxon>
        <taxon>Chlamydiia</taxon>
        <taxon>Parachlamydiales</taxon>
        <taxon>Candidatus Rhabdochlamydiaceae</taxon>
        <taxon>Candidatus Rhabdochlamydia</taxon>
    </lineage>
</organism>
<dbReference type="EC" id="5.6.1.7" evidence="4"/>
<evidence type="ECO:0000256" key="2">
    <source>
        <dbReference type="ARBA" id="ARBA00023186"/>
    </source>
</evidence>
<dbReference type="SUPFAM" id="SSF52029">
    <property type="entry name" value="GroEL apical domain-like"/>
    <property type="match status" value="1"/>
</dbReference>
<comment type="function">
    <text evidence="4 6">Together with its co-chaperonin GroES, plays an essential role in assisting protein folding. The GroEL-GroES system forms a nano-cage that allows encapsulation of the non-native substrate proteins and provides a physical environment optimized to promote and accelerate protein folding.</text>
</comment>
<evidence type="ECO:0000256" key="3">
    <source>
        <dbReference type="ARBA" id="ARBA00023235"/>
    </source>
</evidence>
<dbReference type="Pfam" id="PF00118">
    <property type="entry name" value="Cpn60_TCP1"/>
    <property type="match status" value="1"/>
</dbReference>
<accession>A0ABX8UYP5</accession>
<feature type="binding site" evidence="4">
    <location>
        <position position="50"/>
    </location>
    <ligand>
        <name>ATP</name>
        <dbReference type="ChEBI" id="CHEBI:30616"/>
    </ligand>
</feature>
<dbReference type="NCBIfam" id="NF009487">
    <property type="entry name" value="PRK12849.1"/>
    <property type="match status" value="1"/>
</dbReference>